<protein>
    <submittedName>
        <fullName evidence="2">Peptidase propeptide and YPEB domain protein</fullName>
    </submittedName>
</protein>
<evidence type="ECO:0000259" key="1">
    <source>
        <dbReference type="Pfam" id="PF03413"/>
    </source>
</evidence>
<dbReference type="Pfam" id="PF03413">
    <property type="entry name" value="PepSY"/>
    <property type="match status" value="2"/>
</dbReference>
<dbReference type="InterPro" id="IPR025711">
    <property type="entry name" value="PepSY"/>
</dbReference>
<evidence type="ECO:0000313" key="3">
    <source>
        <dbReference type="Proteomes" id="UP000031829"/>
    </source>
</evidence>
<proteinExistence type="predicted"/>
<sequence length="129" mass="14472">MISEKRSLLLKEQAKLLALKEYKGIVKSISLSKILTLPIYIVDILTLNGEEHKVKINAETGSILKEKTIPLTKSRAKAYALRQHKGIIESIVLTNKQYEIVILGPDGKTHSVKIDAEIDVLAQEERNIQ</sequence>
<evidence type="ECO:0000313" key="2">
    <source>
        <dbReference type="EMBL" id="AJI20451.1"/>
    </source>
</evidence>
<dbReference type="KEGG" id="bmeg:BG04_3329"/>
<accession>A0A0B6AAB4</accession>
<dbReference type="RefSeq" id="WP_034653927.1">
    <property type="nucleotide sequence ID" value="NZ_BCVB01000007.1"/>
</dbReference>
<dbReference type="Gene3D" id="3.10.450.40">
    <property type="match status" value="1"/>
</dbReference>
<organism evidence="2 3">
    <name type="scientific">Priestia megaterium (strain ATCC 14581 / DSM 32 / CCUG 1817 / JCM 2506 / NBRC 15308 / NCIMB 9376 / NCTC 10342 / NRRL B-14308 / VKM B-512 / Ford 19)</name>
    <name type="common">Bacillus megaterium</name>
    <dbReference type="NCBI Taxonomy" id="1348623"/>
    <lineage>
        <taxon>Bacteria</taxon>
        <taxon>Bacillati</taxon>
        <taxon>Bacillota</taxon>
        <taxon>Bacilli</taxon>
        <taxon>Bacillales</taxon>
        <taxon>Bacillaceae</taxon>
        <taxon>Priestia</taxon>
    </lineage>
</organism>
<feature type="domain" description="PepSY" evidence="1">
    <location>
        <begin position="70"/>
        <end position="117"/>
    </location>
</feature>
<gene>
    <name evidence="2" type="ORF">BG04_3329</name>
</gene>
<dbReference type="AlphaFoldDB" id="A0A0B6AAB4"/>
<dbReference type="EMBL" id="CP009920">
    <property type="protein sequence ID" value="AJI20451.1"/>
    <property type="molecule type" value="Genomic_DNA"/>
</dbReference>
<name>A0A0B6AAB4_PRIM2</name>
<reference evidence="2 3" key="1">
    <citation type="journal article" date="2015" name="Genome Announc.">
        <title>Complete genome sequences for 35 biothreat assay-relevant bacillus species.</title>
        <authorList>
            <person name="Johnson S.L."/>
            <person name="Daligault H.E."/>
            <person name="Davenport K.W."/>
            <person name="Jaissle J."/>
            <person name="Frey K.G."/>
            <person name="Ladner J.T."/>
            <person name="Broomall S.M."/>
            <person name="Bishop-Lilly K.A."/>
            <person name="Bruce D.C."/>
            <person name="Gibbons H.S."/>
            <person name="Coyne S.R."/>
            <person name="Lo C.C."/>
            <person name="Meincke L."/>
            <person name="Munk A.C."/>
            <person name="Koroleva G.I."/>
            <person name="Rosenzweig C.N."/>
            <person name="Palacios G.F."/>
            <person name="Redden C.L."/>
            <person name="Minogue T.D."/>
            <person name="Chain P.S."/>
        </authorList>
    </citation>
    <scope>NUCLEOTIDE SEQUENCE [LARGE SCALE GENOMIC DNA]</scope>
    <source>
        <strain evidence="3">ATCC 14581 / DSM 32 / JCM 2506 / NBRC 15308 / NCIMB 9376 / NCTC 10342 / NRRL B-14308 / VKM B-512</strain>
    </source>
</reference>
<feature type="domain" description="PepSY" evidence="1">
    <location>
        <begin position="11"/>
        <end position="66"/>
    </location>
</feature>
<dbReference type="Proteomes" id="UP000031829">
    <property type="component" value="Chromosome"/>
</dbReference>
<dbReference type="GeneID" id="93641391"/>
<dbReference type="HOGENOM" id="CLU_2022098_0_0_9"/>